<dbReference type="PANTHER" id="PTHR46390">
    <property type="entry name" value="MANNOSE-1-PHOSPHATE GUANYLYLTRANSFERASE"/>
    <property type="match status" value="1"/>
</dbReference>
<dbReference type="CDD" id="cd02213">
    <property type="entry name" value="cupin_PMI_typeII_C"/>
    <property type="match status" value="1"/>
</dbReference>
<keyword evidence="2" id="KW-0808">Transferase</keyword>
<dbReference type="OrthoDB" id="9806359at2"/>
<dbReference type="PANTHER" id="PTHR46390:SF1">
    <property type="entry name" value="MANNOSE-1-PHOSPHATE GUANYLYLTRANSFERASE"/>
    <property type="match status" value="1"/>
</dbReference>
<evidence type="ECO:0000313" key="3">
    <source>
        <dbReference type="Proteomes" id="UP000004367"/>
    </source>
</evidence>
<dbReference type="eggNOG" id="COG0662">
    <property type="taxonomic scope" value="Bacteria"/>
</dbReference>
<reference evidence="2 3" key="1">
    <citation type="submission" date="2012-02" db="EMBL/GenBank/DDBJ databases">
        <title>Whole genome shotgun sequence of Mobilicoccus pelagius NBRC 104925.</title>
        <authorList>
            <person name="Yoshida Y."/>
            <person name="Hosoyama A."/>
            <person name="Tsuchikane K."/>
            <person name="Katsumata H."/>
            <person name="Yamazaki S."/>
            <person name="Fujita N."/>
        </authorList>
    </citation>
    <scope>NUCLEOTIDE SEQUENCE [LARGE SCALE GENOMIC DNA]</scope>
    <source>
        <strain evidence="2 3">NBRC 104925</strain>
    </source>
</reference>
<feature type="domain" description="Mannose-6-phosphate isomerase type II C-terminal" evidence="1">
    <location>
        <begin position="12"/>
        <end position="118"/>
    </location>
</feature>
<evidence type="ECO:0000313" key="2">
    <source>
        <dbReference type="EMBL" id="GAB47162.1"/>
    </source>
</evidence>
<dbReference type="STRING" id="1089455.MOPEL_005_00240"/>
<name>H5UN54_9MICO</name>
<comment type="caution">
    <text evidence="2">The sequence shown here is derived from an EMBL/GenBank/DDBJ whole genome shotgun (WGS) entry which is preliminary data.</text>
</comment>
<dbReference type="GO" id="GO:0016853">
    <property type="term" value="F:isomerase activity"/>
    <property type="evidence" value="ECO:0007669"/>
    <property type="project" value="UniProtKB-KW"/>
</dbReference>
<sequence>MSEIHDKRDDVFTVERPWGTFQNFATNQNVTVKVITVTPGSRLSLQKHAHRAEMWQVLDEAPVDITVDDHQWQAVQGELVWIPQGAVHRMGNSGSVPARVLEVGFGHFDEDDIERLEDDYSRA</sequence>
<dbReference type="Pfam" id="PF01050">
    <property type="entry name" value="MannoseP_isomer"/>
    <property type="match status" value="1"/>
</dbReference>
<keyword evidence="3" id="KW-1185">Reference proteome</keyword>
<gene>
    <name evidence="2" type="ORF">MOPEL_005_00240</name>
</gene>
<dbReference type="RefSeq" id="WP_009481060.1">
    <property type="nucleotide sequence ID" value="NZ_BAFE01000005.1"/>
</dbReference>
<dbReference type="InterPro" id="IPR011051">
    <property type="entry name" value="RmlC_Cupin_sf"/>
</dbReference>
<proteinExistence type="predicted"/>
<dbReference type="AlphaFoldDB" id="H5UN54"/>
<dbReference type="InterPro" id="IPR014710">
    <property type="entry name" value="RmlC-like_jellyroll"/>
</dbReference>
<dbReference type="GO" id="GO:0005976">
    <property type="term" value="P:polysaccharide metabolic process"/>
    <property type="evidence" value="ECO:0007669"/>
    <property type="project" value="InterPro"/>
</dbReference>
<dbReference type="Proteomes" id="UP000004367">
    <property type="component" value="Unassembled WGS sequence"/>
</dbReference>
<dbReference type="Gene3D" id="2.60.120.10">
    <property type="entry name" value="Jelly Rolls"/>
    <property type="match status" value="1"/>
</dbReference>
<evidence type="ECO:0000259" key="1">
    <source>
        <dbReference type="Pfam" id="PF01050"/>
    </source>
</evidence>
<accession>H5UN54</accession>
<dbReference type="SUPFAM" id="SSF51182">
    <property type="entry name" value="RmlC-like cupins"/>
    <property type="match status" value="1"/>
</dbReference>
<dbReference type="GO" id="GO:0009298">
    <property type="term" value="P:GDP-mannose biosynthetic process"/>
    <property type="evidence" value="ECO:0007669"/>
    <property type="project" value="TreeGrafter"/>
</dbReference>
<dbReference type="EMBL" id="BAFE01000005">
    <property type="protein sequence ID" value="GAB47162.1"/>
    <property type="molecule type" value="Genomic_DNA"/>
</dbReference>
<dbReference type="InterPro" id="IPR051161">
    <property type="entry name" value="Mannose-6P_isomerase_type2"/>
</dbReference>
<dbReference type="InterPro" id="IPR001538">
    <property type="entry name" value="Man6P_isomerase-2_C"/>
</dbReference>
<keyword evidence="2" id="KW-0413">Isomerase</keyword>
<dbReference type="GO" id="GO:0004475">
    <property type="term" value="F:mannose-1-phosphate guanylyltransferase (GTP) activity"/>
    <property type="evidence" value="ECO:0007669"/>
    <property type="project" value="TreeGrafter"/>
</dbReference>
<organism evidence="2 3">
    <name type="scientific">Mobilicoccus pelagius NBRC 104925</name>
    <dbReference type="NCBI Taxonomy" id="1089455"/>
    <lineage>
        <taxon>Bacteria</taxon>
        <taxon>Bacillati</taxon>
        <taxon>Actinomycetota</taxon>
        <taxon>Actinomycetes</taxon>
        <taxon>Micrococcales</taxon>
        <taxon>Dermatophilaceae</taxon>
        <taxon>Mobilicoccus</taxon>
    </lineage>
</organism>
<protein>
    <submittedName>
        <fullName evidence="2">Putative mannose-6-phosphate isomerase/mannose-1-phosphate guanylyl transferase</fullName>
    </submittedName>
</protein>